<dbReference type="InterPro" id="IPR047794">
    <property type="entry name" value="C45_proenzyme-like"/>
</dbReference>
<keyword evidence="3" id="KW-1185">Reference proteome</keyword>
<dbReference type="InterPro" id="IPR005079">
    <property type="entry name" value="Peptidase_C45_hydrolase"/>
</dbReference>
<dbReference type="InterPro" id="IPR047801">
    <property type="entry name" value="Peptidase_C45"/>
</dbReference>
<accession>A0A1E3NYT1</accession>
<gene>
    <name evidence="2" type="ORF">WICANDRAFT_64378</name>
</gene>
<dbReference type="Gene3D" id="3.60.60.10">
    <property type="entry name" value="Penicillin V Acylase, Chain A"/>
    <property type="match status" value="1"/>
</dbReference>
<organism evidence="2 3">
    <name type="scientific">Wickerhamomyces anomalus (strain ATCC 58044 / CBS 1984 / NCYC 433 / NRRL Y-366-8)</name>
    <name type="common">Yeast</name>
    <name type="synonym">Hansenula anomala</name>
    <dbReference type="NCBI Taxonomy" id="683960"/>
    <lineage>
        <taxon>Eukaryota</taxon>
        <taxon>Fungi</taxon>
        <taxon>Dikarya</taxon>
        <taxon>Ascomycota</taxon>
        <taxon>Saccharomycotina</taxon>
        <taxon>Saccharomycetes</taxon>
        <taxon>Phaffomycetales</taxon>
        <taxon>Wickerhamomycetaceae</taxon>
        <taxon>Wickerhamomyces</taxon>
    </lineage>
</organism>
<dbReference type="AlphaFoldDB" id="A0A1E3NYT1"/>
<dbReference type="EMBL" id="KV454212">
    <property type="protein sequence ID" value="ODQ58238.1"/>
    <property type="molecule type" value="Genomic_DNA"/>
</dbReference>
<dbReference type="Proteomes" id="UP000094112">
    <property type="component" value="Unassembled WGS sequence"/>
</dbReference>
<feature type="domain" description="Peptidase C45 hydrolase" evidence="1">
    <location>
        <begin position="121"/>
        <end position="347"/>
    </location>
</feature>
<protein>
    <recommendedName>
        <fullName evidence="1">Peptidase C45 hydrolase domain-containing protein</fullName>
    </recommendedName>
</protein>
<dbReference type="PANTHER" id="PTHR34180:SF1">
    <property type="entry name" value="BETA-ALANYL-DOPAMINE_CARCININE HYDROLASE"/>
    <property type="match status" value="1"/>
</dbReference>
<dbReference type="GeneID" id="30200968"/>
<evidence type="ECO:0000313" key="3">
    <source>
        <dbReference type="Proteomes" id="UP000094112"/>
    </source>
</evidence>
<sequence length="360" mass="39957">MSASEFYDSGKIYAKLSGTPYEIGFQHGQIAKKLIRRCIEVYSKLYSEEKNVTWDVARSRALKYQDSIKANYPEIWDELNGIATGSELDVLDILALNVRSEITLIDVADGCTSIAQRNSKTGEVFIGQNWDWIPEIDEATLFLEIHQEGKPTIIILAEAGIIGKYGFNSEGVGAMLNAIPSVKVDPSGLPVHFALRKALEQKSVDDVLSYLEHNKVASAANYLLADPNRYLTLEVTPIGNKVIEPDEKTGTVLHTNHFLSKELFESIGSDKPILSSNPRFERIKALSTPDLDANYESFRYRLSDVDNSPNGICHLPSGKKGLASCITLYTIIINTNKKEGIITLGPPNDQSLPRYKLSFE</sequence>
<dbReference type="Pfam" id="PF03417">
    <property type="entry name" value="AAT"/>
    <property type="match status" value="1"/>
</dbReference>
<evidence type="ECO:0000313" key="2">
    <source>
        <dbReference type="EMBL" id="ODQ58238.1"/>
    </source>
</evidence>
<dbReference type="NCBIfam" id="NF040521">
    <property type="entry name" value="C45_proenzyme"/>
    <property type="match status" value="1"/>
</dbReference>
<reference evidence="2 3" key="1">
    <citation type="journal article" date="2016" name="Proc. Natl. Acad. Sci. U.S.A.">
        <title>Comparative genomics of biotechnologically important yeasts.</title>
        <authorList>
            <person name="Riley R."/>
            <person name="Haridas S."/>
            <person name="Wolfe K.H."/>
            <person name="Lopes M.R."/>
            <person name="Hittinger C.T."/>
            <person name="Goeker M."/>
            <person name="Salamov A.A."/>
            <person name="Wisecaver J.H."/>
            <person name="Long T.M."/>
            <person name="Calvey C.H."/>
            <person name="Aerts A.L."/>
            <person name="Barry K.W."/>
            <person name="Choi C."/>
            <person name="Clum A."/>
            <person name="Coughlan A.Y."/>
            <person name="Deshpande S."/>
            <person name="Douglass A.P."/>
            <person name="Hanson S.J."/>
            <person name="Klenk H.-P."/>
            <person name="LaButti K.M."/>
            <person name="Lapidus A."/>
            <person name="Lindquist E.A."/>
            <person name="Lipzen A.M."/>
            <person name="Meier-Kolthoff J.P."/>
            <person name="Ohm R.A."/>
            <person name="Otillar R.P."/>
            <person name="Pangilinan J.L."/>
            <person name="Peng Y."/>
            <person name="Rokas A."/>
            <person name="Rosa C.A."/>
            <person name="Scheuner C."/>
            <person name="Sibirny A.A."/>
            <person name="Slot J.C."/>
            <person name="Stielow J.B."/>
            <person name="Sun H."/>
            <person name="Kurtzman C.P."/>
            <person name="Blackwell M."/>
            <person name="Grigoriev I.V."/>
            <person name="Jeffries T.W."/>
        </authorList>
    </citation>
    <scope>NUCLEOTIDE SEQUENCE [LARGE SCALE GENOMIC DNA]</scope>
    <source>
        <strain evidence="3">ATCC 58044 / CBS 1984 / NCYC 433 / NRRL Y-366-8</strain>
    </source>
</reference>
<dbReference type="OrthoDB" id="189997at2759"/>
<name>A0A1E3NYT1_WICAA</name>
<dbReference type="RefSeq" id="XP_019037445.1">
    <property type="nucleotide sequence ID" value="XM_019183722.1"/>
</dbReference>
<dbReference type="STRING" id="683960.A0A1E3NYT1"/>
<dbReference type="PANTHER" id="PTHR34180">
    <property type="entry name" value="PEPTIDASE C45"/>
    <property type="match status" value="1"/>
</dbReference>
<proteinExistence type="predicted"/>
<evidence type="ECO:0000259" key="1">
    <source>
        <dbReference type="Pfam" id="PF03417"/>
    </source>
</evidence>
<dbReference type="Gene3D" id="1.10.10.2120">
    <property type="match status" value="1"/>
</dbReference>